<keyword evidence="3 9" id="KW-0028">Amino-acid biosynthesis</keyword>
<comment type="similarity">
    <text evidence="9">Belongs to the acetylglutamate kinase family. ArgB subfamily.</text>
</comment>
<keyword evidence="4 9" id="KW-0808">Transferase</keyword>
<evidence type="ECO:0000256" key="2">
    <source>
        <dbReference type="ARBA" id="ARBA00022571"/>
    </source>
</evidence>
<evidence type="ECO:0000256" key="9">
    <source>
        <dbReference type="HAMAP-Rule" id="MF_00082"/>
    </source>
</evidence>
<keyword evidence="7 9" id="KW-0067">ATP-binding</keyword>
<evidence type="ECO:0000256" key="6">
    <source>
        <dbReference type="ARBA" id="ARBA00022777"/>
    </source>
</evidence>
<organism evidence="11 12">
    <name type="scientific">Mucilaginibacter terrigena</name>
    <dbReference type="NCBI Taxonomy" id="2492395"/>
    <lineage>
        <taxon>Bacteria</taxon>
        <taxon>Pseudomonadati</taxon>
        <taxon>Bacteroidota</taxon>
        <taxon>Sphingobacteriia</taxon>
        <taxon>Sphingobacteriales</taxon>
        <taxon>Sphingobacteriaceae</taxon>
        <taxon>Mucilaginibacter</taxon>
    </lineage>
</organism>
<dbReference type="CDD" id="cd04238">
    <property type="entry name" value="AAK_NAGK-like"/>
    <property type="match status" value="1"/>
</dbReference>
<dbReference type="PIRSF" id="PIRSF000728">
    <property type="entry name" value="NAGK"/>
    <property type="match status" value="1"/>
</dbReference>
<dbReference type="NCBIfam" id="TIGR00761">
    <property type="entry name" value="argB"/>
    <property type="match status" value="1"/>
</dbReference>
<evidence type="ECO:0000259" key="10">
    <source>
        <dbReference type="Pfam" id="PF00696"/>
    </source>
</evidence>
<comment type="function">
    <text evidence="9">Catalyzes the ATP-dependent phosphorylation of N-acetyl-L-glutamate.</text>
</comment>
<comment type="caution">
    <text evidence="11">The sequence shown here is derived from an EMBL/GenBank/DDBJ whole genome shotgun (WGS) entry which is preliminary data.</text>
</comment>
<comment type="catalytic activity">
    <reaction evidence="8 9">
        <text>N-acetyl-L-glutamate + ATP = N-acetyl-L-glutamyl 5-phosphate + ADP</text>
        <dbReference type="Rhea" id="RHEA:14629"/>
        <dbReference type="ChEBI" id="CHEBI:30616"/>
        <dbReference type="ChEBI" id="CHEBI:44337"/>
        <dbReference type="ChEBI" id="CHEBI:57936"/>
        <dbReference type="ChEBI" id="CHEBI:456216"/>
        <dbReference type="EC" id="2.7.2.8"/>
    </reaction>
</comment>
<dbReference type="GO" id="GO:0003991">
    <property type="term" value="F:acetylglutamate kinase activity"/>
    <property type="evidence" value="ECO:0007669"/>
    <property type="project" value="UniProtKB-UniRule"/>
</dbReference>
<dbReference type="OrthoDB" id="9803155at2"/>
<dbReference type="EC" id="2.7.2.8" evidence="9"/>
<evidence type="ECO:0000313" key="11">
    <source>
        <dbReference type="EMBL" id="RYU92390.1"/>
    </source>
</evidence>
<dbReference type="InterPro" id="IPR004662">
    <property type="entry name" value="AcgluKinase_fam"/>
</dbReference>
<sequence>MQALHIIKIGGNVIDNSENLHRFLKDFTALDGYKILVHGGGKVATQISESMGIEAKLVDGRRITDIDTLRIVTMVYGGLINKNVVAQLQRYGTNAIGLTGADGDFIRAKKRPVKTIDYGFAGDLFEGSINPDNISKLLDSGFTPVFCALTHDGDGQLLNTNADTIASALAVALSKSYETTLVYCFEKKGVLQDIDDEDSLIREINPERYEKLKTDEIIHSGMLPKMDNAFTAISFGVKAVIIGHSDDLGQLKNKAGFGTRLSK</sequence>
<dbReference type="GO" id="GO:0042450">
    <property type="term" value="P:L-arginine biosynthetic process via ornithine"/>
    <property type="evidence" value="ECO:0007669"/>
    <property type="project" value="UniProtKB-UniRule"/>
</dbReference>
<proteinExistence type="inferred from homology"/>
<keyword evidence="6 9" id="KW-0418">Kinase</keyword>
<dbReference type="EMBL" id="SEWG01000001">
    <property type="protein sequence ID" value="RYU92390.1"/>
    <property type="molecule type" value="Genomic_DNA"/>
</dbReference>
<evidence type="ECO:0000256" key="4">
    <source>
        <dbReference type="ARBA" id="ARBA00022679"/>
    </source>
</evidence>
<dbReference type="AlphaFoldDB" id="A0A4V1ZCE6"/>
<gene>
    <name evidence="9 11" type="primary">argB</name>
    <name evidence="11" type="ORF">EWM62_02835</name>
</gene>
<keyword evidence="12" id="KW-1185">Reference proteome</keyword>
<feature type="domain" description="Aspartate/glutamate/uridylate kinase" evidence="10">
    <location>
        <begin position="6"/>
        <end position="242"/>
    </location>
</feature>
<comment type="pathway">
    <text evidence="1 9">Amino-acid biosynthesis; L-arginine biosynthesis; N(2)-acetyl-L-ornithine from L-glutamate: step 2/4.</text>
</comment>
<dbReference type="Proteomes" id="UP000293331">
    <property type="component" value="Unassembled WGS sequence"/>
</dbReference>
<dbReference type="GO" id="GO:0005737">
    <property type="term" value="C:cytoplasm"/>
    <property type="evidence" value="ECO:0007669"/>
    <property type="project" value="UniProtKB-SubCell"/>
</dbReference>
<dbReference type="PANTHER" id="PTHR23342">
    <property type="entry name" value="N-ACETYLGLUTAMATE SYNTHASE"/>
    <property type="match status" value="1"/>
</dbReference>
<feature type="site" description="Transition state stabilizer" evidence="9">
    <location>
        <position position="8"/>
    </location>
</feature>
<dbReference type="PANTHER" id="PTHR23342:SF0">
    <property type="entry name" value="N-ACETYLGLUTAMATE SYNTHASE, MITOCHONDRIAL"/>
    <property type="match status" value="1"/>
</dbReference>
<keyword evidence="5 9" id="KW-0547">Nucleotide-binding</keyword>
<dbReference type="InterPro" id="IPR001048">
    <property type="entry name" value="Asp/Glu/Uridylate_kinase"/>
</dbReference>
<evidence type="ECO:0000256" key="1">
    <source>
        <dbReference type="ARBA" id="ARBA00004828"/>
    </source>
</evidence>
<evidence type="ECO:0000256" key="3">
    <source>
        <dbReference type="ARBA" id="ARBA00022605"/>
    </source>
</evidence>
<dbReference type="InterPro" id="IPR037528">
    <property type="entry name" value="ArgB"/>
</dbReference>
<accession>A0A4V1ZCE6</accession>
<evidence type="ECO:0000313" key="12">
    <source>
        <dbReference type="Proteomes" id="UP000293331"/>
    </source>
</evidence>
<feature type="binding site" evidence="9">
    <location>
        <position position="62"/>
    </location>
    <ligand>
        <name>substrate</name>
    </ligand>
</feature>
<dbReference type="SUPFAM" id="SSF53633">
    <property type="entry name" value="Carbamate kinase-like"/>
    <property type="match status" value="1"/>
</dbReference>
<evidence type="ECO:0000256" key="8">
    <source>
        <dbReference type="ARBA" id="ARBA00048141"/>
    </source>
</evidence>
<dbReference type="HAMAP" id="MF_00082">
    <property type="entry name" value="ArgB"/>
    <property type="match status" value="1"/>
</dbReference>
<feature type="site" description="Transition state stabilizer" evidence="9">
    <location>
        <position position="225"/>
    </location>
</feature>
<dbReference type="Pfam" id="PF00696">
    <property type="entry name" value="AA_kinase"/>
    <property type="match status" value="1"/>
</dbReference>
<dbReference type="RefSeq" id="WP_129875117.1">
    <property type="nucleotide sequence ID" value="NZ_SEWG01000001.1"/>
</dbReference>
<dbReference type="InterPro" id="IPR036393">
    <property type="entry name" value="AceGlu_kinase-like_sf"/>
</dbReference>
<keyword evidence="2 9" id="KW-0055">Arginine biosynthesis</keyword>
<evidence type="ECO:0000256" key="7">
    <source>
        <dbReference type="ARBA" id="ARBA00022840"/>
    </source>
</evidence>
<keyword evidence="9" id="KW-0963">Cytoplasm</keyword>
<dbReference type="Gene3D" id="3.40.1160.10">
    <property type="entry name" value="Acetylglutamate kinase-like"/>
    <property type="match status" value="1"/>
</dbReference>
<name>A0A4V1ZCE6_9SPHI</name>
<dbReference type="UniPathway" id="UPA00068">
    <property type="reaction ID" value="UER00107"/>
</dbReference>
<dbReference type="GO" id="GO:0005524">
    <property type="term" value="F:ATP binding"/>
    <property type="evidence" value="ECO:0007669"/>
    <property type="project" value="UniProtKB-UniRule"/>
</dbReference>
<protein>
    <recommendedName>
        <fullName evidence="9">Acetylglutamate kinase</fullName>
        <ecNumber evidence="9">2.7.2.8</ecNumber>
    </recommendedName>
    <alternativeName>
        <fullName evidence="9">N-acetyl-L-glutamate 5-phosphotransferase</fullName>
    </alternativeName>
    <alternativeName>
        <fullName evidence="9">NAG kinase</fullName>
        <shortName evidence="9">NAGK</shortName>
    </alternativeName>
</protein>
<feature type="binding site" evidence="9">
    <location>
        <position position="159"/>
    </location>
    <ligand>
        <name>substrate</name>
    </ligand>
</feature>
<reference evidence="11 12" key="1">
    <citation type="submission" date="2019-02" db="EMBL/GenBank/DDBJ databases">
        <title>Bacterial novel species Mucilaginibacter sp. 17JY9-4 isolated from soil.</title>
        <authorList>
            <person name="Jung H.-Y."/>
        </authorList>
    </citation>
    <scope>NUCLEOTIDE SEQUENCE [LARGE SCALE GENOMIC DNA]</scope>
    <source>
        <strain evidence="11 12">17JY9-4</strain>
    </source>
</reference>
<evidence type="ECO:0000256" key="5">
    <source>
        <dbReference type="ARBA" id="ARBA00022741"/>
    </source>
</evidence>
<feature type="binding site" evidence="9">
    <location>
        <begin position="40"/>
        <end position="41"/>
    </location>
    <ligand>
        <name>substrate</name>
    </ligand>
</feature>
<comment type="subcellular location">
    <subcellularLocation>
        <location evidence="9">Cytoplasm</location>
    </subcellularLocation>
</comment>